<dbReference type="GO" id="GO:1901379">
    <property type="term" value="P:regulation of potassium ion transmembrane transport"/>
    <property type="evidence" value="ECO:0007669"/>
    <property type="project" value="TreeGrafter"/>
</dbReference>
<feature type="domain" description="EF-hand" evidence="21">
    <location>
        <begin position="144"/>
        <end position="179"/>
    </location>
</feature>
<evidence type="ECO:0000313" key="23">
    <source>
        <dbReference type="Proteomes" id="UP001501920"/>
    </source>
</evidence>
<keyword evidence="5" id="KW-0813">Transport</keyword>
<evidence type="ECO:0000256" key="14">
    <source>
        <dbReference type="ARBA" id="ARBA00022882"/>
    </source>
</evidence>
<evidence type="ECO:0000256" key="11">
    <source>
        <dbReference type="ARBA" id="ARBA00022737"/>
    </source>
</evidence>
<dbReference type="PANTHER" id="PTHR23055">
    <property type="entry name" value="CALCIUM BINDING PROTEINS"/>
    <property type="match status" value="1"/>
</dbReference>
<keyword evidence="15" id="KW-0630">Potassium</keyword>
<dbReference type="Proteomes" id="UP001501920">
    <property type="component" value="Chromosome 22"/>
</dbReference>
<evidence type="ECO:0000313" key="22">
    <source>
        <dbReference type="Ensembl" id="ENSPNAP00000001608.2"/>
    </source>
</evidence>
<dbReference type="InterPro" id="IPR028846">
    <property type="entry name" value="Recoverin"/>
</dbReference>
<dbReference type="GO" id="GO:0005509">
    <property type="term" value="F:calcium ion binding"/>
    <property type="evidence" value="ECO:0007669"/>
    <property type="project" value="InterPro"/>
</dbReference>
<protein>
    <recommendedName>
        <fullName evidence="20">Kv channel-interacting protein 4</fullName>
    </recommendedName>
</protein>
<dbReference type="Gene3D" id="1.10.238.10">
    <property type="entry name" value="EF-hand"/>
    <property type="match status" value="2"/>
</dbReference>
<evidence type="ECO:0000256" key="2">
    <source>
        <dbReference type="ARBA" id="ARBA00004275"/>
    </source>
</evidence>
<keyword evidence="11" id="KW-0677">Repeat</keyword>
<dbReference type="GO" id="GO:0008076">
    <property type="term" value="C:voltage-gated potassium channel complex"/>
    <property type="evidence" value="ECO:0007669"/>
    <property type="project" value="TreeGrafter"/>
</dbReference>
<name>A0A3B4BPU8_PYGNA</name>
<keyword evidence="23" id="KW-1185">Reference proteome</keyword>
<dbReference type="GO" id="GO:0015459">
    <property type="term" value="F:potassium channel regulator activity"/>
    <property type="evidence" value="ECO:0007669"/>
    <property type="project" value="TreeGrafter"/>
</dbReference>
<accession>A0A3B4BPU8</accession>
<evidence type="ECO:0000256" key="8">
    <source>
        <dbReference type="ARBA" id="ARBA00022538"/>
    </source>
</evidence>
<keyword evidence="16" id="KW-0406">Ion transport</keyword>
<dbReference type="InterPro" id="IPR018247">
    <property type="entry name" value="EF_Hand_1_Ca_BS"/>
</dbReference>
<evidence type="ECO:0000256" key="18">
    <source>
        <dbReference type="ARBA" id="ARBA00023140"/>
    </source>
</evidence>
<dbReference type="GO" id="GO:0005267">
    <property type="term" value="F:potassium channel activity"/>
    <property type="evidence" value="ECO:0007669"/>
    <property type="project" value="UniProtKB-KW"/>
</dbReference>
<keyword evidence="17" id="KW-0472">Membrane</keyword>
<keyword evidence="12" id="KW-0631">Potassium channel</keyword>
<keyword evidence="14" id="KW-0851">Voltage-gated channel</keyword>
<reference evidence="22 23" key="1">
    <citation type="submission" date="2020-10" db="EMBL/GenBank/DDBJ databases">
        <title>Pygocentrus nattereri (red-bellied piranha) genome, fPygNat1, primary haplotype.</title>
        <authorList>
            <person name="Myers G."/>
            <person name="Meyer A."/>
            <person name="Karagic N."/>
            <person name="Pippel M."/>
            <person name="Winkler S."/>
            <person name="Tracey A."/>
            <person name="Wood J."/>
            <person name="Formenti G."/>
            <person name="Howe K."/>
            <person name="Fedrigo O."/>
            <person name="Jarvis E.D."/>
        </authorList>
    </citation>
    <scope>NUCLEOTIDE SEQUENCE [LARGE SCALE GENOMIC DNA]</scope>
</reference>
<evidence type="ECO:0000256" key="4">
    <source>
        <dbReference type="ARBA" id="ARBA00006049"/>
    </source>
</evidence>
<evidence type="ECO:0000256" key="19">
    <source>
        <dbReference type="ARBA" id="ARBA00023303"/>
    </source>
</evidence>
<dbReference type="PROSITE" id="PS50222">
    <property type="entry name" value="EF_HAND_2"/>
    <property type="match status" value="1"/>
</dbReference>
<evidence type="ECO:0000256" key="15">
    <source>
        <dbReference type="ARBA" id="ARBA00022958"/>
    </source>
</evidence>
<evidence type="ECO:0000256" key="17">
    <source>
        <dbReference type="ARBA" id="ARBA00023136"/>
    </source>
</evidence>
<evidence type="ECO:0000256" key="12">
    <source>
        <dbReference type="ARBA" id="ARBA00022826"/>
    </source>
</evidence>
<keyword evidence="13" id="KW-0106">Calcium</keyword>
<keyword evidence="9" id="KW-0597">Phosphoprotein</keyword>
<evidence type="ECO:0000256" key="1">
    <source>
        <dbReference type="ARBA" id="ARBA00004202"/>
    </source>
</evidence>
<evidence type="ECO:0000256" key="13">
    <source>
        <dbReference type="ARBA" id="ARBA00022837"/>
    </source>
</evidence>
<keyword evidence="6" id="KW-1003">Cell membrane</keyword>
<reference evidence="22" key="2">
    <citation type="submission" date="2025-08" db="UniProtKB">
        <authorList>
            <consortium name="Ensembl"/>
        </authorList>
    </citation>
    <scope>IDENTIFICATION</scope>
</reference>
<evidence type="ECO:0000256" key="20">
    <source>
        <dbReference type="ARBA" id="ARBA00040738"/>
    </source>
</evidence>
<organism evidence="22 23">
    <name type="scientific">Pygocentrus nattereri</name>
    <name type="common">Red-bellied piranha</name>
    <dbReference type="NCBI Taxonomy" id="42514"/>
    <lineage>
        <taxon>Eukaryota</taxon>
        <taxon>Metazoa</taxon>
        <taxon>Chordata</taxon>
        <taxon>Craniata</taxon>
        <taxon>Vertebrata</taxon>
        <taxon>Euteleostomi</taxon>
        <taxon>Actinopterygii</taxon>
        <taxon>Neopterygii</taxon>
        <taxon>Teleostei</taxon>
        <taxon>Ostariophysi</taxon>
        <taxon>Characiformes</taxon>
        <taxon>Characoidei</taxon>
        <taxon>Pygocentrus</taxon>
    </lineage>
</organism>
<dbReference type="PROSITE" id="PS00018">
    <property type="entry name" value="EF_HAND_1"/>
    <property type="match status" value="1"/>
</dbReference>
<dbReference type="GeneTree" id="ENSGT00940000158985"/>
<dbReference type="Ensembl" id="ENSPNAT00000011879.2">
    <property type="protein sequence ID" value="ENSPNAP00000001608.2"/>
    <property type="gene ID" value="ENSPNAG00000008297.2"/>
</dbReference>
<evidence type="ECO:0000256" key="5">
    <source>
        <dbReference type="ARBA" id="ARBA00022448"/>
    </source>
</evidence>
<comment type="similarity">
    <text evidence="4">Belongs to the recoverin family.</text>
</comment>
<dbReference type="AlphaFoldDB" id="A0A3B4BPU8"/>
<reference evidence="22" key="3">
    <citation type="submission" date="2025-09" db="UniProtKB">
        <authorList>
            <consortium name="Ensembl"/>
        </authorList>
    </citation>
    <scope>IDENTIFICATION</scope>
</reference>
<evidence type="ECO:0000256" key="9">
    <source>
        <dbReference type="ARBA" id="ARBA00022553"/>
    </source>
</evidence>
<keyword evidence="19" id="KW-0407">Ion channel</keyword>
<evidence type="ECO:0000256" key="6">
    <source>
        <dbReference type="ARBA" id="ARBA00022475"/>
    </source>
</evidence>
<sequence>MVILVASHTKTDPEPNLRGQLRGVYSDIDVWLGCDHLYYYIIDHEDEEEDGTVARHRRPVDLERLLNQSRFTKRELQILYRGFKSECPSGLVNEDAFKTIYARFFPGGGEYLSFNLTFYEMLDVMKAIYDMMGKNIPPLLKEEIPRRHVEIFFQKMDQNQDGVVTVEEFIDTCQKDENIMKSIGIFENTI</sequence>
<comment type="subcellular location">
    <subcellularLocation>
        <location evidence="1">Cell membrane</location>
        <topology evidence="1">Peripheral membrane protein</topology>
    </subcellularLocation>
    <subcellularLocation>
        <location evidence="3">Cytoplasm</location>
    </subcellularLocation>
    <subcellularLocation>
        <location evidence="2">Peroxisome</location>
    </subcellularLocation>
</comment>
<keyword evidence="7" id="KW-0963">Cytoplasm</keyword>
<dbReference type="InterPro" id="IPR002048">
    <property type="entry name" value="EF_hand_dom"/>
</dbReference>
<dbReference type="SUPFAM" id="SSF47473">
    <property type="entry name" value="EF-hand"/>
    <property type="match status" value="1"/>
</dbReference>
<dbReference type="GO" id="GO:0005777">
    <property type="term" value="C:peroxisome"/>
    <property type="evidence" value="ECO:0007669"/>
    <property type="project" value="UniProtKB-SubCell"/>
</dbReference>
<evidence type="ECO:0000259" key="21">
    <source>
        <dbReference type="PROSITE" id="PS50222"/>
    </source>
</evidence>
<evidence type="ECO:0000256" key="16">
    <source>
        <dbReference type="ARBA" id="ARBA00023065"/>
    </source>
</evidence>
<proteinExistence type="inferred from homology"/>
<keyword evidence="18" id="KW-0576">Peroxisome</keyword>
<evidence type="ECO:0000256" key="7">
    <source>
        <dbReference type="ARBA" id="ARBA00022490"/>
    </source>
</evidence>
<dbReference type="InterPro" id="IPR011992">
    <property type="entry name" value="EF-hand-dom_pair"/>
</dbReference>
<dbReference type="PANTHER" id="PTHR23055:SF30">
    <property type="entry name" value="KV CHANNEL-INTERACTING PROTEIN 4"/>
    <property type="match status" value="1"/>
</dbReference>
<dbReference type="STRING" id="42514.ENSPNAP00000001608"/>
<evidence type="ECO:0000256" key="10">
    <source>
        <dbReference type="ARBA" id="ARBA00022723"/>
    </source>
</evidence>
<keyword evidence="10" id="KW-0479">Metal-binding</keyword>
<keyword evidence="8" id="KW-0633">Potassium transport</keyword>
<evidence type="ECO:0000256" key="3">
    <source>
        <dbReference type="ARBA" id="ARBA00004496"/>
    </source>
</evidence>